<feature type="transmembrane region" description="Helical" evidence="6">
    <location>
        <begin position="55"/>
        <end position="79"/>
    </location>
</feature>
<dbReference type="Proteomes" id="UP000183567">
    <property type="component" value="Unassembled WGS sequence"/>
</dbReference>
<keyword evidence="8" id="KW-1185">Reference proteome</keyword>
<evidence type="ECO:0000256" key="1">
    <source>
        <dbReference type="ARBA" id="ARBA00004141"/>
    </source>
</evidence>
<dbReference type="AlphaFoldDB" id="A0A1J8QI95"/>
<dbReference type="SUPFAM" id="SSF103473">
    <property type="entry name" value="MFS general substrate transporter"/>
    <property type="match status" value="1"/>
</dbReference>
<feature type="transmembrane region" description="Helical" evidence="6">
    <location>
        <begin position="440"/>
        <end position="466"/>
    </location>
</feature>
<dbReference type="InterPro" id="IPR011701">
    <property type="entry name" value="MFS"/>
</dbReference>
<feature type="transmembrane region" description="Helical" evidence="6">
    <location>
        <begin position="202"/>
        <end position="223"/>
    </location>
</feature>
<dbReference type="PANTHER" id="PTHR23502">
    <property type="entry name" value="MAJOR FACILITATOR SUPERFAMILY"/>
    <property type="match status" value="1"/>
</dbReference>
<name>A0A1J8QI95_9AGAM</name>
<organism evidence="7 8">
    <name type="scientific">Rhizopogon vesiculosus</name>
    <dbReference type="NCBI Taxonomy" id="180088"/>
    <lineage>
        <taxon>Eukaryota</taxon>
        <taxon>Fungi</taxon>
        <taxon>Dikarya</taxon>
        <taxon>Basidiomycota</taxon>
        <taxon>Agaricomycotina</taxon>
        <taxon>Agaricomycetes</taxon>
        <taxon>Agaricomycetidae</taxon>
        <taxon>Boletales</taxon>
        <taxon>Suillineae</taxon>
        <taxon>Rhizopogonaceae</taxon>
        <taxon>Rhizopogon</taxon>
    </lineage>
</organism>
<dbReference type="Pfam" id="PF07690">
    <property type="entry name" value="MFS_1"/>
    <property type="match status" value="1"/>
</dbReference>
<feature type="transmembrane region" description="Helical" evidence="6">
    <location>
        <begin position="320"/>
        <end position="338"/>
    </location>
</feature>
<dbReference type="STRING" id="180088.A0A1J8QI95"/>
<feature type="region of interest" description="Disordered" evidence="5">
    <location>
        <begin position="269"/>
        <end position="291"/>
    </location>
</feature>
<feature type="transmembrane region" description="Helical" evidence="6">
    <location>
        <begin position="478"/>
        <end position="497"/>
    </location>
</feature>
<dbReference type="GO" id="GO:0005886">
    <property type="term" value="C:plasma membrane"/>
    <property type="evidence" value="ECO:0007669"/>
    <property type="project" value="TreeGrafter"/>
</dbReference>
<sequence length="552" mass="61133">MHDIDGSVVPGSVYLVDVQEKTTIVHAGKNSTIVLSPTPSNDVNDPLNWSRSRKLLHVTCVMIYTSAIGIGTTVLYSILQPISTDTGIPLATLNAGTGYSGLVSTFASAAYIHHCGDNFGILVLGWGALINQPLALTFGKRGIYLISVLGNTAMCLWTPYIKTESQWIASKIVQGYLCTPVESLCEVSITDVFFAHERGTYIGMYTLFLFGSNYFAPLIAGFIYDGQGWHWVMYWAAIINFGSLIVLFFLMEETNYVRNTSEATEAVQMSTKVGTEKDEQDSTTSTPVSSGELTGVPKTYLQRLALFGGRYASNKLLFTMAYRPVILLRFPVIFWRVIHRIWRRIETHSSIGQDFNMEHVSEPPYNFRASFVGLSYIGPLIGMLIGTFYSGWVGDRFAVRYARRTNGIREPEHRLWLMVVSLFLCPASLILWGVGASKGISWVGLVFGMGIISCSTGIGSSLSIGYALDSYKDLSGEVMMAVILVRNTLSFAIGYGITPWLYMGYQNTFISAGFVGLAITMTFLIVIKWGKSWRKASRKKYWEYVATGAHGH</sequence>
<evidence type="ECO:0000256" key="4">
    <source>
        <dbReference type="ARBA" id="ARBA00023136"/>
    </source>
</evidence>
<evidence type="ECO:0000313" key="7">
    <source>
        <dbReference type="EMBL" id="OJA19643.1"/>
    </source>
</evidence>
<dbReference type="PANTHER" id="PTHR23502:SF30">
    <property type="entry name" value="TRANSPORTER, PUTATIVE (AFU_ORTHOLOGUE AFUA_8G04702)-RELATED"/>
    <property type="match status" value="1"/>
</dbReference>
<evidence type="ECO:0000313" key="8">
    <source>
        <dbReference type="Proteomes" id="UP000183567"/>
    </source>
</evidence>
<feature type="transmembrane region" description="Helical" evidence="6">
    <location>
        <begin position="371"/>
        <end position="394"/>
    </location>
</feature>
<keyword evidence="3 6" id="KW-1133">Transmembrane helix</keyword>
<comment type="subcellular location">
    <subcellularLocation>
        <location evidence="1">Membrane</location>
        <topology evidence="1">Multi-pass membrane protein</topology>
    </subcellularLocation>
</comment>
<proteinExistence type="predicted"/>
<dbReference type="OrthoDB" id="5215911at2759"/>
<evidence type="ECO:0000256" key="5">
    <source>
        <dbReference type="SAM" id="MobiDB-lite"/>
    </source>
</evidence>
<feature type="transmembrane region" description="Helical" evidence="6">
    <location>
        <begin position="229"/>
        <end position="250"/>
    </location>
</feature>
<reference evidence="7 8" key="1">
    <citation type="submission" date="2016-03" db="EMBL/GenBank/DDBJ databases">
        <title>Comparative genomics of the ectomycorrhizal sister species Rhizopogon vinicolor and Rhizopogon vesiculosus (Basidiomycota: Boletales) reveals a divergence of the mating type B locus.</title>
        <authorList>
            <person name="Mujic A.B."/>
            <person name="Kuo A."/>
            <person name="Tritt A."/>
            <person name="Lipzen A."/>
            <person name="Chen C."/>
            <person name="Johnson J."/>
            <person name="Sharma A."/>
            <person name="Barry K."/>
            <person name="Grigoriev I.V."/>
            <person name="Spatafora J.W."/>
        </authorList>
    </citation>
    <scope>NUCLEOTIDE SEQUENCE [LARGE SCALE GENOMIC DNA]</scope>
    <source>
        <strain evidence="7 8">AM-OR11-056</strain>
    </source>
</reference>
<accession>A0A1J8QI95</accession>
<feature type="transmembrane region" description="Helical" evidence="6">
    <location>
        <begin position="119"/>
        <end position="136"/>
    </location>
</feature>
<feature type="transmembrane region" description="Helical" evidence="6">
    <location>
        <begin position="509"/>
        <end position="530"/>
    </location>
</feature>
<keyword evidence="2 6" id="KW-0812">Transmembrane</keyword>
<keyword evidence="4 6" id="KW-0472">Membrane</keyword>
<evidence type="ECO:0000256" key="6">
    <source>
        <dbReference type="SAM" id="Phobius"/>
    </source>
</evidence>
<comment type="caution">
    <text evidence="7">The sequence shown here is derived from an EMBL/GenBank/DDBJ whole genome shotgun (WGS) entry which is preliminary data.</text>
</comment>
<dbReference type="InterPro" id="IPR036259">
    <property type="entry name" value="MFS_trans_sf"/>
</dbReference>
<dbReference type="Gene3D" id="1.20.1250.20">
    <property type="entry name" value="MFS general substrate transporter like domains"/>
    <property type="match status" value="1"/>
</dbReference>
<feature type="compositionally biased region" description="Polar residues" evidence="5">
    <location>
        <begin position="282"/>
        <end position="291"/>
    </location>
</feature>
<evidence type="ECO:0000256" key="2">
    <source>
        <dbReference type="ARBA" id="ARBA00022692"/>
    </source>
</evidence>
<protein>
    <recommendedName>
        <fullName evidence="9">Major facilitator superfamily (MFS) profile domain-containing protein</fullName>
    </recommendedName>
</protein>
<feature type="transmembrane region" description="Helical" evidence="6">
    <location>
        <begin position="415"/>
        <end position="434"/>
    </location>
</feature>
<evidence type="ECO:0008006" key="9">
    <source>
        <dbReference type="Google" id="ProtNLM"/>
    </source>
</evidence>
<dbReference type="EMBL" id="LVVM01000953">
    <property type="protein sequence ID" value="OJA19643.1"/>
    <property type="molecule type" value="Genomic_DNA"/>
</dbReference>
<feature type="transmembrane region" description="Helical" evidence="6">
    <location>
        <begin position="142"/>
        <end position="161"/>
    </location>
</feature>
<gene>
    <name evidence="7" type="ORF">AZE42_06649</name>
</gene>
<evidence type="ECO:0000256" key="3">
    <source>
        <dbReference type="ARBA" id="ARBA00022989"/>
    </source>
</evidence>
<dbReference type="GO" id="GO:0022857">
    <property type="term" value="F:transmembrane transporter activity"/>
    <property type="evidence" value="ECO:0007669"/>
    <property type="project" value="InterPro"/>
</dbReference>
<feature type="transmembrane region" description="Helical" evidence="6">
    <location>
        <begin position="91"/>
        <end position="112"/>
    </location>
</feature>